<dbReference type="Proteomes" id="UP001500729">
    <property type="component" value="Unassembled WGS sequence"/>
</dbReference>
<protein>
    <recommendedName>
        <fullName evidence="3">Zinc finger protein</fullName>
    </recommendedName>
</protein>
<evidence type="ECO:0000313" key="1">
    <source>
        <dbReference type="EMBL" id="GAA0546857.1"/>
    </source>
</evidence>
<comment type="caution">
    <text evidence="1">The sequence shown here is derived from an EMBL/GenBank/DDBJ whole genome shotgun (WGS) entry which is preliminary data.</text>
</comment>
<name>A0ABP3NN77_SACER</name>
<keyword evidence="2" id="KW-1185">Reference proteome</keyword>
<evidence type="ECO:0000313" key="2">
    <source>
        <dbReference type="Proteomes" id="UP001500729"/>
    </source>
</evidence>
<proteinExistence type="predicted"/>
<sequence>MMLSDRAQVWWIVPPGQRMRHAITESPGARPAGDRVPALCAAEVKIPYETWPASREPRSRAITDRCPECEQRVDERLELDADLVVRVWDS</sequence>
<evidence type="ECO:0008006" key="3">
    <source>
        <dbReference type="Google" id="ProtNLM"/>
    </source>
</evidence>
<gene>
    <name evidence="1" type="ORF">GCM10009533_52080</name>
</gene>
<accession>A0ABP3NN77</accession>
<reference evidence="2" key="1">
    <citation type="journal article" date="2019" name="Int. J. Syst. Evol. Microbiol.">
        <title>The Global Catalogue of Microorganisms (GCM) 10K type strain sequencing project: providing services to taxonomists for standard genome sequencing and annotation.</title>
        <authorList>
            <consortium name="The Broad Institute Genomics Platform"/>
            <consortium name="The Broad Institute Genome Sequencing Center for Infectious Disease"/>
            <person name="Wu L."/>
            <person name="Ma J."/>
        </authorList>
    </citation>
    <scope>NUCLEOTIDE SEQUENCE [LARGE SCALE GENOMIC DNA]</scope>
    <source>
        <strain evidence="2">JCM 10303</strain>
    </source>
</reference>
<organism evidence="1 2">
    <name type="scientific">Saccharopolyspora erythraea</name>
    <name type="common">Streptomyces erythraeus</name>
    <dbReference type="NCBI Taxonomy" id="1836"/>
    <lineage>
        <taxon>Bacteria</taxon>
        <taxon>Bacillati</taxon>
        <taxon>Actinomycetota</taxon>
        <taxon>Actinomycetes</taxon>
        <taxon>Pseudonocardiales</taxon>
        <taxon>Pseudonocardiaceae</taxon>
        <taxon>Saccharopolyspora</taxon>
    </lineage>
</organism>
<dbReference type="EMBL" id="BAAAGS010000042">
    <property type="protein sequence ID" value="GAA0546857.1"/>
    <property type="molecule type" value="Genomic_DNA"/>
</dbReference>
<dbReference type="RefSeq" id="WP_009947955.1">
    <property type="nucleotide sequence ID" value="NZ_BAAAGS010000042.1"/>
</dbReference>